<comment type="caution">
    <text evidence="7">The sequence shown here is derived from an EMBL/GenBank/DDBJ whole genome shotgun (WGS) entry which is preliminary data.</text>
</comment>
<protein>
    <recommendedName>
        <fullName evidence="4">2-dehydropantoate 2-reductase</fullName>
        <ecNumber evidence="4">1.1.1.169</ecNumber>
    </recommendedName>
    <alternativeName>
        <fullName evidence="4">Ketopantoate reductase</fullName>
    </alternativeName>
</protein>
<keyword evidence="4" id="KW-0566">Pantothenate biosynthesis</keyword>
<evidence type="ECO:0000313" key="8">
    <source>
        <dbReference type="Proteomes" id="UP001595816"/>
    </source>
</evidence>
<reference evidence="8" key="1">
    <citation type="journal article" date="2019" name="Int. J. Syst. Evol. Microbiol.">
        <title>The Global Catalogue of Microorganisms (GCM) 10K type strain sequencing project: providing services to taxonomists for standard genome sequencing and annotation.</title>
        <authorList>
            <consortium name="The Broad Institute Genomics Platform"/>
            <consortium name="The Broad Institute Genome Sequencing Center for Infectious Disease"/>
            <person name="Wu L."/>
            <person name="Ma J."/>
        </authorList>
    </citation>
    <scope>NUCLEOTIDE SEQUENCE [LARGE SCALE GENOMIC DNA]</scope>
    <source>
        <strain evidence="8">CGMCC 4.7289</strain>
    </source>
</reference>
<dbReference type="EC" id="1.1.1.169" evidence="4"/>
<dbReference type="InterPro" id="IPR036291">
    <property type="entry name" value="NAD(P)-bd_dom_sf"/>
</dbReference>
<dbReference type="EMBL" id="JBHSAY010000010">
    <property type="protein sequence ID" value="MFC4133414.1"/>
    <property type="molecule type" value="Genomic_DNA"/>
</dbReference>
<dbReference type="Pfam" id="PF08546">
    <property type="entry name" value="ApbA_C"/>
    <property type="match status" value="1"/>
</dbReference>
<accession>A0ABV8LS98</accession>
<dbReference type="Pfam" id="PF02558">
    <property type="entry name" value="ApbA"/>
    <property type="match status" value="1"/>
</dbReference>
<dbReference type="Gene3D" id="1.10.1040.10">
    <property type="entry name" value="N-(1-d-carboxylethyl)-l-norvaline Dehydrogenase, domain 2"/>
    <property type="match status" value="1"/>
</dbReference>
<gene>
    <name evidence="7" type="ORF">ACFOZ4_22615</name>
</gene>
<evidence type="ECO:0000259" key="6">
    <source>
        <dbReference type="Pfam" id="PF08546"/>
    </source>
</evidence>
<evidence type="ECO:0000256" key="2">
    <source>
        <dbReference type="ARBA" id="ARBA00022857"/>
    </source>
</evidence>
<dbReference type="SUPFAM" id="SSF48179">
    <property type="entry name" value="6-phosphogluconate dehydrogenase C-terminal domain-like"/>
    <property type="match status" value="1"/>
</dbReference>
<dbReference type="InterPro" id="IPR008927">
    <property type="entry name" value="6-PGluconate_DH-like_C_sf"/>
</dbReference>
<dbReference type="Gene3D" id="3.40.50.720">
    <property type="entry name" value="NAD(P)-binding Rossmann-like Domain"/>
    <property type="match status" value="1"/>
</dbReference>
<dbReference type="RefSeq" id="WP_253760790.1">
    <property type="nucleotide sequence ID" value="NZ_JAMZDZ010000001.1"/>
</dbReference>
<dbReference type="PANTHER" id="PTHR21708:SF26">
    <property type="entry name" value="2-DEHYDROPANTOATE 2-REDUCTASE"/>
    <property type="match status" value="1"/>
</dbReference>
<evidence type="ECO:0000256" key="3">
    <source>
        <dbReference type="ARBA" id="ARBA00023002"/>
    </source>
</evidence>
<dbReference type="InterPro" id="IPR003710">
    <property type="entry name" value="ApbA"/>
</dbReference>
<sequence>MRILVVGAGATGGYFGARLHEAGRDVTFLVRPRRAELLRERGLRISGLGQETVVTPNLVTAPDLAGHYDIVLLSVKATTLAQAIEDTAPAVGPRTAVVPFLNGMAHLDTLTKAYGSDVVLGGVVRVITTIGENGEILQLAPLADMTIGEPAGGVSDRVRRIEGVLSEAGFDFAVSPDIQTAMWHKWVFISTLGALNTLVRGSVGEAVDAGAEHLGPQIATEAAGIAEAAGHPMPAQALANVAAFVSRPGSTDTASLYRDLVAGQPTEAEQILGDLTARARAFGVSTPLLDVATASLRVHEQRVARGAV</sequence>
<name>A0ABV8LS98_9ACTN</name>
<proteinExistence type="inferred from homology"/>
<dbReference type="InterPro" id="IPR013328">
    <property type="entry name" value="6PGD_dom2"/>
</dbReference>
<evidence type="ECO:0000256" key="4">
    <source>
        <dbReference type="RuleBase" id="RU362068"/>
    </source>
</evidence>
<evidence type="ECO:0000256" key="1">
    <source>
        <dbReference type="ARBA" id="ARBA00007870"/>
    </source>
</evidence>
<feature type="domain" description="Ketopantoate reductase N-terminal" evidence="5">
    <location>
        <begin position="3"/>
        <end position="150"/>
    </location>
</feature>
<organism evidence="7 8">
    <name type="scientific">Hamadaea flava</name>
    <dbReference type="NCBI Taxonomy" id="1742688"/>
    <lineage>
        <taxon>Bacteria</taxon>
        <taxon>Bacillati</taxon>
        <taxon>Actinomycetota</taxon>
        <taxon>Actinomycetes</taxon>
        <taxon>Micromonosporales</taxon>
        <taxon>Micromonosporaceae</taxon>
        <taxon>Hamadaea</taxon>
    </lineage>
</organism>
<comment type="function">
    <text evidence="4">Catalyzes the NADPH-dependent reduction of ketopantoate into pantoic acid.</text>
</comment>
<comment type="catalytic activity">
    <reaction evidence="4">
        <text>(R)-pantoate + NADP(+) = 2-dehydropantoate + NADPH + H(+)</text>
        <dbReference type="Rhea" id="RHEA:16233"/>
        <dbReference type="ChEBI" id="CHEBI:11561"/>
        <dbReference type="ChEBI" id="CHEBI:15378"/>
        <dbReference type="ChEBI" id="CHEBI:15980"/>
        <dbReference type="ChEBI" id="CHEBI:57783"/>
        <dbReference type="ChEBI" id="CHEBI:58349"/>
        <dbReference type="EC" id="1.1.1.169"/>
    </reaction>
</comment>
<dbReference type="NCBIfam" id="TIGR00745">
    <property type="entry name" value="apbA_panE"/>
    <property type="match status" value="1"/>
</dbReference>
<evidence type="ECO:0000313" key="7">
    <source>
        <dbReference type="EMBL" id="MFC4133414.1"/>
    </source>
</evidence>
<dbReference type="InterPro" id="IPR051402">
    <property type="entry name" value="KPR-Related"/>
</dbReference>
<dbReference type="PANTHER" id="PTHR21708">
    <property type="entry name" value="PROBABLE 2-DEHYDROPANTOATE 2-REDUCTASE"/>
    <property type="match status" value="1"/>
</dbReference>
<dbReference type="Proteomes" id="UP001595816">
    <property type="component" value="Unassembled WGS sequence"/>
</dbReference>
<feature type="domain" description="Ketopantoate reductase C-terminal" evidence="6">
    <location>
        <begin position="177"/>
        <end position="298"/>
    </location>
</feature>
<comment type="pathway">
    <text evidence="4">Cofactor biosynthesis; (R)-pantothenate biosynthesis; (R)-pantoate from 3-methyl-2-oxobutanoate: step 2/2.</text>
</comment>
<dbReference type="InterPro" id="IPR013752">
    <property type="entry name" value="KPA_reductase"/>
</dbReference>
<dbReference type="InterPro" id="IPR013332">
    <property type="entry name" value="KPR_N"/>
</dbReference>
<evidence type="ECO:0000259" key="5">
    <source>
        <dbReference type="Pfam" id="PF02558"/>
    </source>
</evidence>
<keyword evidence="2 4" id="KW-0521">NADP</keyword>
<comment type="similarity">
    <text evidence="1 4">Belongs to the ketopantoate reductase family.</text>
</comment>
<dbReference type="SUPFAM" id="SSF51735">
    <property type="entry name" value="NAD(P)-binding Rossmann-fold domains"/>
    <property type="match status" value="1"/>
</dbReference>
<keyword evidence="8" id="KW-1185">Reference proteome</keyword>
<keyword evidence="3 4" id="KW-0560">Oxidoreductase</keyword>